<dbReference type="GO" id="GO:0004550">
    <property type="term" value="F:nucleoside diphosphate kinase activity"/>
    <property type="evidence" value="ECO:0007669"/>
    <property type="project" value="UniProtKB-UniRule"/>
</dbReference>
<dbReference type="PANTHER" id="PTHR46161:SF3">
    <property type="entry name" value="NUCLEOSIDE DIPHOSPHATE KINASE DDB_G0292928-RELATED"/>
    <property type="match status" value="1"/>
</dbReference>
<evidence type="ECO:0000256" key="13">
    <source>
        <dbReference type="PROSITE-ProRule" id="PRU00706"/>
    </source>
</evidence>
<evidence type="ECO:0000256" key="6">
    <source>
        <dbReference type="ARBA" id="ARBA00022723"/>
    </source>
</evidence>
<dbReference type="GO" id="GO:0005737">
    <property type="term" value="C:cytoplasm"/>
    <property type="evidence" value="ECO:0007669"/>
    <property type="project" value="UniProtKB-SubCell"/>
</dbReference>
<organism evidence="16 17">
    <name type="scientific">Winogradskyella jejuensis</name>
    <dbReference type="NCBI Taxonomy" id="1089305"/>
    <lineage>
        <taxon>Bacteria</taxon>
        <taxon>Pseudomonadati</taxon>
        <taxon>Bacteroidota</taxon>
        <taxon>Flavobacteriia</taxon>
        <taxon>Flavobacteriales</taxon>
        <taxon>Flavobacteriaceae</taxon>
        <taxon>Winogradskyella</taxon>
    </lineage>
</organism>
<evidence type="ECO:0000256" key="2">
    <source>
        <dbReference type="ARBA" id="ARBA00012966"/>
    </source>
</evidence>
<dbReference type="PRINTS" id="PR01243">
    <property type="entry name" value="NUCDPKINASE"/>
</dbReference>
<comment type="catalytic activity">
    <reaction evidence="12">
        <text>a 2'-deoxyribonucleoside 5'-diphosphate + ATP = a 2'-deoxyribonucleoside 5'-triphosphate + ADP</text>
        <dbReference type="Rhea" id="RHEA:44640"/>
        <dbReference type="ChEBI" id="CHEBI:30616"/>
        <dbReference type="ChEBI" id="CHEBI:61560"/>
        <dbReference type="ChEBI" id="CHEBI:73316"/>
        <dbReference type="ChEBI" id="CHEBI:456216"/>
        <dbReference type="EC" id="2.7.4.6"/>
    </reaction>
</comment>
<feature type="active site" description="Pros-phosphohistidine intermediate" evidence="12 13">
    <location>
        <position position="158"/>
    </location>
</feature>
<keyword evidence="7 12" id="KW-0547">Nucleotide-binding</keyword>
<dbReference type="AlphaFoldDB" id="A0A1M5SCH9"/>
<dbReference type="PANTHER" id="PTHR46161">
    <property type="entry name" value="NUCLEOSIDE DIPHOSPHATE KINASE"/>
    <property type="match status" value="1"/>
</dbReference>
<dbReference type="EC" id="2.7.4.6" evidence="2 12"/>
<keyword evidence="8 12" id="KW-0418">Kinase</keyword>
<comment type="similarity">
    <text evidence="1 12 13 14">Belongs to the NDK family.</text>
</comment>
<feature type="binding site" evidence="12 13">
    <location>
        <position position="52"/>
    </location>
    <ligand>
        <name>ATP</name>
        <dbReference type="ChEBI" id="CHEBI:30616"/>
    </ligand>
</feature>
<comment type="subcellular location">
    <subcellularLocation>
        <location evidence="12">Cytoplasm</location>
    </subcellularLocation>
</comment>
<keyword evidence="10 12" id="KW-0460">Magnesium</keyword>
<dbReference type="Pfam" id="PF00334">
    <property type="entry name" value="NDK"/>
    <property type="match status" value="1"/>
</dbReference>
<dbReference type="GO" id="GO:0006228">
    <property type="term" value="P:UTP biosynthetic process"/>
    <property type="evidence" value="ECO:0007669"/>
    <property type="project" value="UniProtKB-UniRule"/>
</dbReference>
<feature type="domain" description="Nucleoside diphosphate kinase-like" evidence="15">
    <location>
        <begin position="44"/>
        <end position="178"/>
    </location>
</feature>
<accession>A0A1M5SCH9</accession>
<gene>
    <name evidence="12" type="primary">ndk</name>
    <name evidence="16" type="ORF">SAMN05444148_1833</name>
</gene>
<comment type="subunit">
    <text evidence="12">Homotetramer.</text>
</comment>
<evidence type="ECO:0000313" key="17">
    <source>
        <dbReference type="Proteomes" id="UP000184522"/>
    </source>
</evidence>
<comment type="cofactor">
    <cofactor evidence="12">
        <name>Mg(2+)</name>
        <dbReference type="ChEBI" id="CHEBI:18420"/>
    </cofactor>
</comment>
<dbReference type="NCBIfam" id="NF001908">
    <property type="entry name" value="PRK00668.1"/>
    <property type="match status" value="1"/>
</dbReference>
<dbReference type="GO" id="GO:0046872">
    <property type="term" value="F:metal ion binding"/>
    <property type="evidence" value="ECO:0007669"/>
    <property type="project" value="UniProtKB-KW"/>
</dbReference>
<evidence type="ECO:0000256" key="8">
    <source>
        <dbReference type="ARBA" id="ARBA00022777"/>
    </source>
</evidence>
<sequence>MLCALKPKEINQTTILVYSINYRIFARKFTKRFLVVIKKKNMATNRTFTMLKPDAVEKGHIGAILEKINASGFRIVAMKLTQMTKADAQEFYAIHSERPFFGELVEYMTRGPIVAAILEKDNAVEDFRALIGATNPADAAEGTIRKLYAASIGENAVHGSDSDENAAIEGAFHFSGREMF</sequence>
<evidence type="ECO:0000256" key="5">
    <source>
        <dbReference type="ARBA" id="ARBA00022679"/>
    </source>
</evidence>
<name>A0A1M5SCH9_9FLAO</name>
<evidence type="ECO:0000313" key="16">
    <source>
        <dbReference type="EMBL" id="SHH36287.1"/>
    </source>
</evidence>
<feature type="binding site" evidence="12 13">
    <location>
        <position position="155"/>
    </location>
    <ligand>
        <name>ATP</name>
        <dbReference type="ChEBI" id="CHEBI:30616"/>
    </ligand>
</feature>
<evidence type="ECO:0000256" key="4">
    <source>
        <dbReference type="ARBA" id="ARBA00022553"/>
    </source>
</evidence>
<keyword evidence="5 12" id="KW-0808">Transferase</keyword>
<comment type="function">
    <text evidence="12">Major role in the synthesis of nucleoside triphosphates other than ATP. The ATP gamma phosphate is transferred to the NDP beta phosphate via a ping-pong mechanism, using a phosphorylated active-site intermediate.</text>
</comment>
<dbReference type="HAMAP" id="MF_00451">
    <property type="entry name" value="NDP_kinase"/>
    <property type="match status" value="1"/>
</dbReference>
<dbReference type="Proteomes" id="UP000184522">
    <property type="component" value="Unassembled WGS sequence"/>
</dbReference>
<dbReference type="PROSITE" id="PS51374">
    <property type="entry name" value="NDPK_LIKE"/>
    <property type="match status" value="1"/>
</dbReference>
<evidence type="ECO:0000256" key="14">
    <source>
        <dbReference type="RuleBase" id="RU004011"/>
    </source>
</evidence>
<dbReference type="InterPro" id="IPR001564">
    <property type="entry name" value="Nucleoside_diP_kinase"/>
</dbReference>
<dbReference type="NCBIfam" id="NF011116">
    <property type="entry name" value="PRK14545.1"/>
    <property type="match status" value="1"/>
</dbReference>
<feature type="binding site" evidence="12 13">
    <location>
        <position position="145"/>
    </location>
    <ligand>
        <name>ATP</name>
        <dbReference type="ChEBI" id="CHEBI:30616"/>
    </ligand>
</feature>
<feature type="binding site" evidence="12 13">
    <location>
        <position position="128"/>
    </location>
    <ligand>
        <name>ATP</name>
        <dbReference type="ChEBI" id="CHEBI:30616"/>
    </ligand>
</feature>
<dbReference type="Gene3D" id="3.30.70.141">
    <property type="entry name" value="Nucleoside diphosphate kinase-like domain"/>
    <property type="match status" value="1"/>
</dbReference>
<evidence type="ECO:0000256" key="11">
    <source>
        <dbReference type="ARBA" id="ARBA00023080"/>
    </source>
</evidence>
<dbReference type="FunFam" id="3.30.70.141:FF:000003">
    <property type="entry name" value="Nucleoside diphosphate kinase"/>
    <property type="match status" value="1"/>
</dbReference>
<dbReference type="EMBL" id="FQWS01000002">
    <property type="protein sequence ID" value="SHH36287.1"/>
    <property type="molecule type" value="Genomic_DNA"/>
</dbReference>
<dbReference type="CDD" id="cd04413">
    <property type="entry name" value="NDPk_I"/>
    <property type="match status" value="1"/>
</dbReference>
<keyword evidence="11 12" id="KW-0546">Nucleotide metabolism</keyword>
<keyword evidence="4 12" id="KW-0597">Phosphoprotein</keyword>
<dbReference type="InterPro" id="IPR034907">
    <property type="entry name" value="NDK-like_dom"/>
</dbReference>
<reference evidence="17" key="1">
    <citation type="submission" date="2016-11" db="EMBL/GenBank/DDBJ databases">
        <authorList>
            <person name="Varghese N."/>
            <person name="Submissions S."/>
        </authorList>
    </citation>
    <scope>NUCLEOTIDE SEQUENCE [LARGE SCALE GENOMIC DNA]</scope>
    <source>
        <strain evidence="17">DSM 25330</strain>
    </source>
</reference>
<evidence type="ECO:0000256" key="1">
    <source>
        <dbReference type="ARBA" id="ARBA00008142"/>
    </source>
</evidence>
<evidence type="ECO:0000256" key="10">
    <source>
        <dbReference type="ARBA" id="ARBA00022842"/>
    </source>
</evidence>
<proteinExistence type="inferred from homology"/>
<dbReference type="GO" id="GO:0006241">
    <property type="term" value="P:CTP biosynthetic process"/>
    <property type="evidence" value="ECO:0007669"/>
    <property type="project" value="UniProtKB-UniRule"/>
</dbReference>
<evidence type="ECO:0000259" key="15">
    <source>
        <dbReference type="SMART" id="SM00562"/>
    </source>
</evidence>
<dbReference type="InterPro" id="IPR036850">
    <property type="entry name" value="NDK-like_dom_sf"/>
</dbReference>
<keyword evidence="9 12" id="KW-0067">ATP-binding</keyword>
<dbReference type="GO" id="GO:0005524">
    <property type="term" value="F:ATP binding"/>
    <property type="evidence" value="ECO:0007669"/>
    <property type="project" value="UniProtKB-UniRule"/>
</dbReference>
<keyword evidence="6 12" id="KW-0479">Metal-binding</keyword>
<keyword evidence="17" id="KW-1185">Reference proteome</keyword>
<dbReference type="STRING" id="1089305.SAMN05444148_1833"/>
<dbReference type="GO" id="GO:0006183">
    <property type="term" value="P:GTP biosynthetic process"/>
    <property type="evidence" value="ECO:0007669"/>
    <property type="project" value="UniProtKB-UniRule"/>
</dbReference>
<evidence type="ECO:0000256" key="9">
    <source>
        <dbReference type="ARBA" id="ARBA00022840"/>
    </source>
</evidence>
<evidence type="ECO:0000256" key="7">
    <source>
        <dbReference type="ARBA" id="ARBA00022741"/>
    </source>
</evidence>
<protein>
    <recommendedName>
        <fullName evidence="3 12">Nucleoside diphosphate kinase</fullName>
        <shortName evidence="12">NDK</shortName>
        <shortName evidence="12">NDP kinase</shortName>
        <ecNumber evidence="2 12">2.7.4.6</ecNumber>
    </recommendedName>
    <alternativeName>
        <fullName evidence="12">Nucleoside-2-P kinase</fullName>
    </alternativeName>
</protein>
<dbReference type="SMART" id="SM00562">
    <property type="entry name" value="NDK"/>
    <property type="match status" value="1"/>
</dbReference>
<keyword evidence="12" id="KW-0963">Cytoplasm</keyword>
<comment type="catalytic activity">
    <reaction evidence="12">
        <text>a ribonucleoside 5'-diphosphate + ATP = a ribonucleoside 5'-triphosphate + ADP</text>
        <dbReference type="Rhea" id="RHEA:18113"/>
        <dbReference type="ChEBI" id="CHEBI:30616"/>
        <dbReference type="ChEBI" id="CHEBI:57930"/>
        <dbReference type="ChEBI" id="CHEBI:61557"/>
        <dbReference type="ChEBI" id="CHEBI:456216"/>
        <dbReference type="EC" id="2.7.4.6"/>
    </reaction>
</comment>
<evidence type="ECO:0000256" key="3">
    <source>
        <dbReference type="ARBA" id="ARBA00017632"/>
    </source>
</evidence>
<feature type="binding site" evidence="12 13">
    <location>
        <position position="100"/>
    </location>
    <ligand>
        <name>ATP</name>
        <dbReference type="ChEBI" id="CHEBI:30616"/>
    </ligand>
</feature>
<dbReference type="SUPFAM" id="SSF54919">
    <property type="entry name" value="Nucleoside diphosphate kinase, NDK"/>
    <property type="match status" value="1"/>
</dbReference>
<feature type="binding site" evidence="12 13">
    <location>
        <position position="134"/>
    </location>
    <ligand>
        <name>ATP</name>
        <dbReference type="ChEBI" id="CHEBI:30616"/>
    </ligand>
</feature>
<evidence type="ECO:0000256" key="12">
    <source>
        <dbReference type="HAMAP-Rule" id="MF_00451"/>
    </source>
</evidence>